<sequence>MQLNYDFNRTLLKNTPFTRLRMGVSVNNALMIKSYLNGVDPESVFAIGTNAVGFENTAPPTSRTYLFNVTFGF</sequence>
<evidence type="ECO:0008006" key="2">
    <source>
        <dbReference type="Google" id="ProtNLM"/>
    </source>
</evidence>
<proteinExistence type="predicted"/>
<dbReference type="EMBL" id="VSSQ01012364">
    <property type="protein sequence ID" value="MPM49059.1"/>
    <property type="molecule type" value="Genomic_DNA"/>
</dbReference>
<dbReference type="AlphaFoldDB" id="A0A645A7A7"/>
<evidence type="ECO:0000313" key="1">
    <source>
        <dbReference type="EMBL" id="MPM49059.1"/>
    </source>
</evidence>
<organism evidence="1">
    <name type="scientific">bioreactor metagenome</name>
    <dbReference type="NCBI Taxonomy" id="1076179"/>
    <lineage>
        <taxon>unclassified sequences</taxon>
        <taxon>metagenomes</taxon>
        <taxon>ecological metagenomes</taxon>
    </lineage>
</organism>
<protein>
    <recommendedName>
        <fullName evidence="2">TonB-dependent receptor-like beta-barrel domain-containing protein</fullName>
    </recommendedName>
</protein>
<accession>A0A645A7A7</accession>
<comment type="caution">
    <text evidence="1">The sequence shown here is derived from an EMBL/GenBank/DDBJ whole genome shotgun (WGS) entry which is preliminary data.</text>
</comment>
<name>A0A645A7A7_9ZZZZ</name>
<gene>
    <name evidence="1" type="ORF">SDC9_95787</name>
</gene>
<reference evidence="1" key="1">
    <citation type="submission" date="2019-08" db="EMBL/GenBank/DDBJ databases">
        <authorList>
            <person name="Kucharzyk K."/>
            <person name="Murdoch R.W."/>
            <person name="Higgins S."/>
            <person name="Loffler F."/>
        </authorList>
    </citation>
    <scope>NUCLEOTIDE SEQUENCE</scope>
</reference>